<feature type="region of interest" description="Disordered" evidence="9">
    <location>
        <begin position="1379"/>
        <end position="1413"/>
    </location>
</feature>
<keyword evidence="4" id="KW-0677">Repeat</keyword>
<keyword evidence="3" id="KW-0853">WD repeat</keyword>
<feature type="domain" description="CAF1B/HIR1 beta-propeller" evidence="10">
    <location>
        <begin position="439"/>
        <end position="564"/>
    </location>
</feature>
<evidence type="ECO:0000256" key="7">
    <source>
        <dbReference type="ARBA" id="ARBA00023204"/>
    </source>
</evidence>
<dbReference type="InterPro" id="IPR036322">
    <property type="entry name" value="WD40_repeat_dom_sf"/>
</dbReference>
<feature type="region of interest" description="Disordered" evidence="9">
    <location>
        <begin position="614"/>
        <end position="647"/>
    </location>
</feature>
<evidence type="ECO:0000259" key="10">
    <source>
        <dbReference type="Pfam" id="PF24105"/>
    </source>
</evidence>
<dbReference type="EMBL" id="KL251119">
    <property type="protein sequence ID" value="KGB39025.1"/>
    <property type="molecule type" value="Genomic_DNA"/>
</dbReference>
<dbReference type="SMART" id="SM00320">
    <property type="entry name" value="WD40"/>
    <property type="match status" value="5"/>
</dbReference>
<dbReference type="Pfam" id="PF24105">
    <property type="entry name" value="Beta-prop_CAF1B_HIR1"/>
    <property type="match status" value="3"/>
</dbReference>
<dbReference type="PANTHER" id="PTHR15271:SF4">
    <property type="entry name" value="CHROMATIN ASSEMBLY FACTOR 1 SUBUNIT B"/>
    <property type="match status" value="1"/>
</dbReference>
<sequence length="1623" mass="183402">MAFFVFSCMPLTYKEYLLSSKMRFLTPEIAWHETLPIYSCDLQNRLKLISDNNNKCSNQTSSRSPLSELNFKNVKDLDPDLNWTRLATAGGDNVVRLWRVQLNWLPGVLKTTKQTESQCTTNLTVAKKDPGVNTPGTTQKTDSKQFEHLTYLASLKRHEKPVNVVRWSPSGDYLASAGDDLFIIIWSNQTNTNNGMITSIDNSSNLKDEDDDDDSAINSEIWIPCRSLRSKMHVVYFFGIRRHLEDIYDVCWSPDERALISGSVDHSIIVWHLDLIPSPSSTLPAEDFSSVGEVGPENSHSNRPENAPAPSTNTSQATIKTLILRDHKHYVQGVAWDPLGFYVASLSSDRACRIYHAGTKNCLAHVSKAGKQRLFQDDSWKSFFRRLTFSPDGLLLVCPSGNLEEATFAGLTGSTMISSTNGFEQPDKIVDTTIPLVAPQHAAHIFVRSNFTRPVVSLPTGSKPVVAVRFCPQPFQLRQVNLNYQNATNQCSSLFNLAYRWLFCLVLEDSVLFYDTQQTVPFAQVSQLHYQALNDASWSKDGHLVVICSTDGYCSLIHFAHGELGAFYRGTFGAPNPQAISIDNAVSKTDRCQINEVEMLSSVLGDAVNDAIKEANTPPKSNVSSATVPDSNKLTTEAKSSESSINNNPIVVDGATTVSKQKRRVQLTTLVSFSDGNVTNNSKTDNTQISKNLPNDSDFRPTDPKSYKFEEKDVIEVEFNRLSFCSSTNQCMINLCDSFCESSEYMLPVPPSHEKGTPSWSSLKRKSWLHPNSLNYARENVYDSHLLKTKKVAEHEPMLLPNCLPYSCVPPVRILKVETQNTTEYQFPLILYNNVMLEENFISPVNKLLYLPKNIKIRKKLTSMNNIQLLKLPANCSILPWEYNGNSNNSNINKLLSLDEIKSLTKFNSKTMKKFKQQNAVKLNLLKSHFLANEYDLQNKSNIYQLLKLHQNNFTTNFQLSSNVKLLQLPHLYHSIERQYPDHKTDNKISSNDNITSREAYHSNLKKTKDCKSTSNEYTLQILTYPMNNEEQPTLNDISWVLETTKENIKPISVENFNVPQCKFDSPIQNDKKSYNDCGVQFNFVDYGEPNTQIGCNTFTNCKNAAWPSDCVEQLLSNDIAHVTKQFLSIHTSDLIDWNNEDKCIVPYVPLHINTSNIYEQNHCNLITNVNAPDNKQPIEMNNTISPSNIVHNQTSLITRSQIKTVTTTTTTTTITNNSSENKPELLISDLVTAKMLQNSNITNQDNKQSINNEITSLLSCNKQASSYFPLDVVKALSEIDNRLNVIDQVSVQLEQDHKRNQELLETIIQMNKEQSQVNPSIQLDEPNKCEATSQQQKLQLPDELNFKGDQLHNQRLIESKINPNVQNQRHDCTIVKQQIKSSKPNERSHSNTGHNTDEREKLRKERREVSMTRRCNEAKQFVNEILSDSILPKQSSPLLDQPIIPKRSNTPIKRGRSQTHSRGTLRVLNQRSFKNNYNIPSSPKPPTPVRFHCNGRSGVTARGARNISGTRRLQTKIVQKSSVVNHPHPDTPKQLTYEDDLQTTILSDWSLESNVKRILYGDEKDRFCSSSRPQSASGISNFDQESQSPHSMPETDLLTEIGGVPSTSFIDWDEIDELIGDL</sequence>
<dbReference type="Gene3D" id="2.130.10.10">
    <property type="entry name" value="YVTN repeat-like/Quinoprotein amine dehydrogenase"/>
    <property type="match status" value="2"/>
</dbReference>
<dbReference type="PANTHER" id="PTHR15271">
    <property type="entry name" value="CHROMATIN ASSEMBLY FACTOR 1 SUBUNIT B"/>
    <property type="match status" value="1"/>
</dbReference>
<feature type="compositionally biased region" description="Polar residues" evidence="9">
    <location>
        <begin position="675"/>
        <end position="695"/>
    </location>
</feature>
<feature type="domain" description="CAF1B/HIR1 beta-propeller" evidence="10">
    <location>
        <begin position="320"/>
        <end position="430"/>
    </location>
</feature>
<dbReference type="GO" id="GO:0005634">
    <property type="term" value="C:nucleus"/>
    <property type="evidence" value="ECO:0007669"/>
    <property type="project" value="UniProtKB-SubCell"/>
</dbReference>
<gene>
    <name evidence="11" type="ORF">MS3_07438</name>
</gene>
<evidence type="ECO:0000256" key="1">
    <source>
        <dbReference type="ARBA" id="ARBA00004123"/>
    </source>
</evidence>
<dbReference type="GO" id="GO:0033186">
    <property type="term" value="C:CAF-1 complex"/>
    <property type="evidence" value="ECO:0007669"/>
    <property type="project" value="TreeGrafter"/>
</dbReference>
<keyword evidence="5" id="KW-0227">DNA damage</keyword>
<comment type="similarity">
    <text evidence="2">Belongs to the WD repeat HIR1 family.</text>
</comment>
<feature type="region of interest" description="Disordered" evidence="9">
    <location>
        <begin position="284"/>
        <end position="314"/>
    </location>
</feature>
<dbReference type="InterPro" id="IPR045145">
    <property type="entry name" value="PTHR15271"/>
</dbReference>
<organism evidence="11">
    <name type="scientific">Schistosoma haematobium</name>
    <name type="common">Blood fluke</name>
    <dbReference type="NCBI Taxonomy" id="6185"/>
    <lineage>
        <taxon>Eukaryota</taxon>
        <taxon>Metazoa</taxon>
        <taxon>Spiralia</taxon>
        <taxon>Lophotrochozoa</taxon>
        <taxon>Platyhelminthes</taxon>
        <taxon>Trematoda</taxon>
        <taxon>Digenea</taxon>
        <taxon>Strigeidida</taxon>
        <taxon>Schistosomatoidea</taxon>
        <taxon>Schistosomatidae</taxon>
        <taxon>Schistosoma</taxon>
    </lineage>
</organism>
<feature type="region of interest" description="Disordered" evidence="9">
    <location>
        <begin position="675"/>
        <end position="702"/>
    </location>
</feature>
<keyword evidence="8" id="KW-0539">Nucleus</keyword>
<feature type="compositionally biased region" description="Basic and acidic residues" evidence="9">
    <location>
        <begin position="1384"/>
        <end position="1413"/>
    </location>
</feature>
<feature type="compositionally biased region" description="Polar residues" evidence="9">
    <location>
        <begin position="618"/>
        <end position="647"/>
    </location>
</feature>
<proteinExistence type="inferred from homology"/>
<dbReference type="GO" id="GO:0006335">
    <property type="term" value="P:DNA replication-dependent chromatin assembly"/>
    <property type="evidence" value="ECO:0007669"/>
    <property type="project" value="InterPro"/>
</dbReference>
<dbReference type="InterPro" id="IPR015943">
    <property type="entry name" value="WD40/YVTN_repeat-like_dom_sf"/>
</dbReference>
<accession>A0A094ZVU2</accession>
<evidence type="ECO:0000256" key="6">
    <source>
        <dbReference type="ARBA" id="ARBA00022853"/>
    </source>
</evidence>
<dbReference type="InterPro" id="IPR001680">
    <property type="entry name" value="WD40_rpt"/>
</dbReference>
<evidence type="ECO:0000313" key="11">
    <source>
        <dbReference type="EMBL" id="KGB39025.1"/>
    </source>
</evidence>
<dbReference type="STRING" id="6185.A0A094ZVU2"/>
<reference evidence="11" key="1">
    <citation type="journal article" date="2012" name="Nat. Genet.">
        <title>Whole-genome sequence of Schistosoma haematobium.</title>
        <authorList>
            <person name="Young N.D."/>
            <person name="Jex A.R."/>
            <person name="Li B."/>
            <person name="Liu S."/>
            <person name="Yang L."/>
            <person name="Xiong Z."/>
            <person name="Li Y."/>
            <person name="Cantacessi C."/>
            <person name="Hall R.S."/>
            <person name="Xu X."/>
            <person name="Chen F."/>
            <person name="Wu X."/>
            <person name="Zerlotini A."/>
            <person name="Oliveira G."/>
            <person name="Hofmann A."/>
            <person name="Zhang G."/>
            <person name="Fang X."/>
            <person name="Kang Y."/>
            <person name="Campbell B.E."/>
            <person name="Loukas A."/>
            <person name="Ranganathan S."/>
            <person name="Rollinson D."/>
            <person name="Rinaldi G."/>
            <person name="Brindley P.J."/>
            <person name="Yang H."/>
            <person name="Wang J."/>
            <person name="Wang J."/>
            <person name="Gasser R.B."/>
        </authorList>
    </citation>
    <scope>NUCLEOTIDE SEQUENCE [LARGE SCALE GENOMIC DNA]</scope>
</reference>
<keyword evidence="7" id="KW-0234">DNA repair</keyword>
<dbReference type="PROSITE" id="PS50082">
    <property type="entry name" value="WD_REPEATS_2"/>
    <property type="match status" value="2"/>
</dbReference>
<keyword evidence="6" id="KW-0156">Chromatin regulator</keyword>
<protein>
    <submittedName>
        <fullName evidence="11">Chromatin assembly factor 1 subunit B</fullName>
    </submittedName>
</protein>
<dbReference type="GO" id="GO:0006281">
    <property type="term" value="P:DNA repair"/>
    <property type="evidence" value="ECO:0007669"/>
    <property type="project" value="UniProtKB-KW"/>
</dbReference>
<feature type="region of interest" description="Disordered" evidence="9">
    <location>
        <begin position="1438"/>
        <end position="1462"/>
    </location>
</feature>
<feature type="compositionally biased region" description="Polar residues" evidence="9">
    <location>
        <begin position="1570"/>
        <end position="1591"/>
    </location>
</feature>
<feature type="domain" description="CAF1B/HIR1 beta-propeller" evidence="10">
    <location>
        <begin position="143"/>
        <end position="273"/>
    </location>
</feature>
<feature type="region of interest" description="Disordered" evidence="9">
    <location>
        <begin position="1570"/>
        <end position="1599"/>
    </location>
</feature>
<evidence type="ECO:0000256" key="3">
    <source>
        <dbReference type="ARBA" id="ARBA00022574"/>
    </source>
</evidence>
<evidence type="ECO:0000256" key="5">
    <source>
        <dbReference type="ARBA" id="ARBA00022763"/>
    </source>
</evidence>
<dbReference type="SUPFAM" id="SSF50978">
    <property type="entry name" value="WD40 repeat-like"/>
    <property type="match status" value="1"/>
</dbReference>
<dbReference type="PROSITE" id="PS50294">
    <property type="entry name" value="WD_REPEATS_REGION"/>
    <property type="match status" value="2"/>
</dbReference>
<evidence type="ECO:0000256" key="2">
    <source>
        <dbReference type="ARBA" id="ARBA00007306"/>
    </source>
</evidence>
<dbReference type="InterPro" id="IPR055410">
    <property type="entry name" value="Beta-prop_CAF1B_HIR1"/>
</dbReference>
<evidence type="ECO:0000256" key="4">
    <source>
        <dbReference type="ARBA" id="ARBA00022737"/>
    </source>
</evidence>
<comment type="subcellular location">
    <subcellularLocation>
        <location evidence="1">Nucleus</location>
    </subcellularLocation>
</comment>
<name>A0A094ZVU2_SCHHA</name>
<evidence type="ECO:0000256" key="9">
    <source>
        <dbReference type="SAM" id="MobiDB-lite"/>
    </source>
</evidence>
<evidence type="ECO:0000256" key="8">
    <source>
        <dbReference type="ARBA" id="ARBA00023242"/>
    </source>
</evidence>
<dbReference type="GO" id="GO:0006334">
    <property type="term" value="P:nucleosome assembly"/>
    <property type="evidence" value="ECO:0007669"/>
    <property type="project" value="TreeGrafter"/>
</dbReference>